<evidence type="ECO:0000313" key="5">
    <source>
        <dbReference type="Proteomes" id="UP000619743"/>
    </source>
</evidence>
<dbReference type="NCBIfam" id="TIGR01777">
    <property type="entry name" value="yfcH"/>
    <property type="match status" value="1"/>
</dbReference>
<dbReference type="InterPro" id="IPR010099">
    <property type="entry name" value="SDR39U1"/>
</dbReference>
<dbReference type="PANTHER" id="PTHR11092:SF0">
    <property type="entry name" value="EPIMERASE FAMILY PROTEIN SDR39U1"/>
    <property type="match status" value="1"/>
</dbReference>
<proteinExistence type="inferred from homology"/>
<accession>A0A8J2U7T5</accession>
<dbReference type="InterPro" id="IPR013549">
    <property type="entry name" value="DUF1731"/>
</dbReference>
<evidence type="ECO:0000259" key="3">
    <source>
        <dbReference type="Pfam" id="PF08338"/>
    </source>
</evidence>
<evidence type="ECO:0000313" key="4">
    <source>
        <dbReference type="EMBL" id="GGA84734.1"/>
    </source>
</evidence>
<evidence type="ECO:0000256" key="1">
    <source>
        <dbReference type="ARBA" id="ARBA00009353"/>
    </source>
</evidence>
<feature type="domain" description="DUF1731" evidence="3">
    <location>
        <begin position="252"/>
        <end position="298"/>
    </location>
</feature>
<dbReference type="InterPro" id="IPR036291">
    <property type="entry name" value="NAD(P)-bd_dom_sf"/>
</dbReference>
<dbReference type="Gene3D" id="3.40.50.720">
    <property type="entry name" value="NAD(P)-binding Rossmann-like Domain"/>
    <property type="match status" value="1"/>
</dbReference>
<protein>
    <submittedName>
        <fullName evidence="4">Epimerase</fullName>
    </submittedName>
</protein>
<dbReference type="InterPro" id="IPR001509">
    <property type="entry name" value="Epimerase_deHydtase"/>
</dbReference>
<name>A0A8J2U7T5_9GAMM</name>
<dbReference type="RefSeq" id="WP_087506752.1">
    <property type="nucleotide sequence ID" value="NZ_BMDX01000017.1"/>
</dbReference>
<dbReference type="PANTHER" id="PTHR11092">
    <property type="entry name" value="SUGAR NUCLEOTIDE EPIMERASE RELATED"/>
    <property type="match status" value="1"/>
</dbReference>
<dbReference type="EMBL" id="BMDX01000017">
    <property type="protein sequence ID" value="GGA84734.1"/>
    <property type="molecule type" value="Genomic_DNA"/>
</dbReference>
<reference evidence="5" key="1">
    <citation type="journal article" date="2019" name="Int. J. Syst. Evol. Microbiol.">
        <title>The Global Catalogue of Microorganisms (GCM) 10K type strain sequencing project: providing services to taxonomists for standard genome sequencing and annotation.</title>
        <authorList>
            <consortium name="The Broad Institute Genomics Platform"/>
            <consortium name="The Broad Institute Genome Sequencing Center for Infectious Disease"/>
            <person name="Wu L."/>
            <person name="Ma J."/>
        </authorList>
    </citation>
    <scope>NUCLEOTIDE SEQUENCE [LARGE SCALE GENOMIC DNA]</scope>
    <source>
        <strain evidence="5">CGMCC 1.10130</strain>
    </source>
</reference>
<organism evidence="4 5">
    <name type="scientific">Neiella marina</name>
    <dbReference type="NCBI Taxonomy" id="508461"/>
    <lineage>
        <taxon>Bacteria</taxon>
        <taxon>Pseudomonadati</taxon>
        <taxon>Pseudomonadota</taxon>
        <taxon>Gammaproteobacteria</taxon>
        <taxon>Alteromonadales</taxon>
        <taxon>Echinimonadaceae</taxon>
        <taxon>Neiella</taxon>
    </lineage>
</organism>
<dbReference type="Pfam" id="PF01370">
    <property type="entry name" value="Epimerase"/>
    <property type="match status" value="1"/>
</dbReference>
<dbReference type="Pfam" id="PF08338">
    <property type="entry name" value="DUF1731"/>
    <property type="match status" value="1"/>
</dbReference>
<sequence length="301" mass="33400">MRILVTGGTGFIGQHLIAQLPQDCHVTVLTRRPEVAKQLWQERVVAIGSLPSVDEFEQYDAVINLAGEPIADKRWSQQQKRRICDSRWTLTEKIADAIQACASPPVFISGSAIGYYGDQQQRVVDEATQPDQQLLADDFAHRVCAEWEKRAARVAQQTRVCIVRTGIVLSPGFGAMKKMLPPYRLGLGGPMGTGQQFMSWIHIDDMVALLLFLLNNPKASGIYNATAPSPVTNRVFSRQLAATLKRPHVFTTPAFVLKLAFGEMANLLLTGQQVKPTRLLEAGFEFQYPELQGALTNLLRD</sequence>
<evidence type="ECO:0000259" key="2">
    <source>
        <dbReference type="Pfam" id="PF01370"/>
    </source>
</evidence>
<comment type="caution">
    <text evidence="4">The sequence shown here is derived from an EMBL/GenBank/DDBJ whole genome shotgun (WGS) entry which is preliminary data.</text>
</comment>
<dbReference type="CDD" id="cd05242">
    <property type="entry name" value="SDR_a8"/>
    <property type="match status" value="1"/>
</dbReference>
<dbReference type="OrthoDB" id="9801773at2"/>
<dbReference type="Proteomes" id="UP000619743">
    <property type="component" value="Unassembled WGS sequence"/>
</dbReference>
<keyword evidence="5" id="KW-1185">Reference proteome</keyword>
<dbReference type="SUPFAM" id="SSF51735">
    <property type="entry name" value="NAD(P)-binding Rossmann-fold domains"/>
    <property type="match status" value="1"/>
</dbReference>
<feature type="domain" description="NAD-dependent epimerase/dehydratase" evidence="2">
    <location>
        <begin position="3"/>
        <end position="224"/>
    </location>
</feature>
<comment type="similarity">
    <text evidence="1">Belongs to the NAD(P)-dependent epimerase/dehydratase family. SDR39U1 subfamily.</text>
</comment>
<gene>
    <name evidence="4" type="ORF">GCM10011369_28450</name>
</gene>
<dbReference type="AlphaFoldDB" id="A0A8J2U7T5"/>